<dbReference type="OrthoDB" id="10012212at2759"/>
<protein>
    <recommendedName>
        <fullName evidence="11">DUF788 domain-containing protein</fullName>
    </recommendedName>
</protein>
<comment type="similarity">
    <text evidence="2">Belongs to the TMEM208 family.</text>
</comment>
<dbReference type="GO" id="GO:0006624">
    <property type="term" value="P:vacuolar protein processing"/>
    <property type="evidence" value="ECO:0007669"/>
    <property type="project" value="TreeGrafter"/>
</dbReference>
<evidence type="ECO:0008006" key="11">
    <source>
        <dbReference type="Google" id="ProtNLM"/>
    </source>
</evidence>
<dbReference type="Proteomes" id="UP001152607">
    <property type="component" value="Unassembled WGS sequence"/>
</dbReference>
<proteinExistence type="inferred from homology"/>
<comment type="caution">
    <text evidence="9">The sequence shown here is derived from an EMBL/GenBank/DDBJ whole genome shotgun (WGS) entry which is preliminary data.</text>
</comment>
<dbReference type="EMBL" id="CAOQHR010000011">
    <property type="protein sequence ID" value="CAI6340846.1"/>
    <property type="molecule type" value="Genomic_DNA"/>
</dbReference>
<evidence type="ECO:0000256" key="7">
    <source>
        <dbReference type="SAM" id="MobiDB-lite"/>
    </source>
</evidence>
<keyword evidence="6 8" id="KW-0472">Membrane</keyword>
<feature type="transmembrane region" description="Helical" evidence="8">
    <location>
        <begin position="117"/>
        <end position="135"/>
    </location>
</feature>
<evidence type="ECO:0000313" key="10">
    <source>
        <dbReference type="Proteomes" id="UP001152607"/>
    </source>
</evidence>
<dbReference type="InterPro" id="IPR008506">
    <property type="entry name" value="SND2/TMEM208"/>
</dbReference>
<evidence type="ECO:0000313" key="9">
    <source>
        <dbReference type="EMBL" id="CAI6340846.1"/>
    </source>
</evidence>
<feature type="region of interest" description="Disordered" evidence="7">
    <location>
        <begin position="150"/>
        <end position="174"/>
    </location>
</feature>
<keyword evidence="4" id="KW-0256">Endoplasmic reticulum</keyword>
<dbReference type="GO" id="GO:0005773">
    <property type="term" value="C:vacuole"/>
    <property type="evidence" value="ECO:0007669"/>
    <property type="project" value="GOC"/>
</dbReference>
<accession>A0A9W4UR82</accession>
<dbReference type="GO" id="GO:0005789">
    <property type="term" value="C:endoplasmic reticulum membrane"/>
    <property type="evidence" value="ECO:0007669"/>
    <property type="project" value="UniProtKB-SubCell"/>
</dbReference>
<evidence type="ECO:0000256" key="8">
    <source>
        <dbReference type="SAM" id="Phobius"/>
    </source>
</evidence>
<evidence type="ECO:0000256" key="4">
    <source>
        <dbReference type="ARBA" id="ARBA00022824"/>
    </source>
</evidence>
<name>A0A9W4UR82_9PLEO</name>
<dbReference type="PANTHER" id="PTHR13505:SF7">
    <property type="entry name" value="TRANSMEMBRANE PROTEIN 208"/>
    <property type="match status" value="1"/>
</dbReference>
<gene>
    <name evidence="9" type="ORF">PDIGIT_LOCUS14031</name>
</gene>
<dbReference type="Pfam" id="PF05620">
    <property type="entry name" value="TMEM208_SND2"/>
    <property type="match status" value="1"/>
</dbReference>
<sequence length="174" mass="19663">MAQKATKALAQSNTKRLNQTLLITLTLHTLFFLLRILIRTPSSYRKTLLLYVFFSGPQLLINFLFERQSRPTYLADGSIKRSGEDLDAKGLTEYLWDVTYWTYGCLVVVSLFGDWGWWFWAVVPVYSVYAAWGAYKGVRGGFTDAAGVPQPGAASGSKRQAKMEKRGGQKVTYR</sequence>
<organism evidence="9 10">
    <name type="scientific">Periconia digitata</name>
    <dbReference type="NCBI Taxonomy" id="1303443"/>
    <lineage>
        <taxon>Eukaryota</taxon>
        <taxon>Fungi</taxon>
        <taxon>Dikarya</taxon>
        <taxon>Ascomycota</taxon>
        <taxon>Pezizomycotina</taxon>
        <taxon>Dothideomycetes</taxon>
        <taxon>Pleosporomycetidae</taxon>
        <taxon>Pleosporales</taxon>
        <taxon>Massarineae</taxon>
        <taxon>Periconiaceae</taxon>
        <taxon>Periconia</taxon>
    </lineage>
</organism>
<keyword evidence="5 8" id="KW-1133">Transmembrane helix</keyword>
<evidence type="ECO:0000256" key="6">
    <source>
        <dbReference type="ARBA" id="ARBA00023136"/>
    </source>
</evidence>
<evidence type="ECO:0000256" key="5">
    <source>
        <dbReference type="ARBA" id="ARBA00022989"/>
    </source>
</evidence>
<evidence type="ECO:0000256" key="1">
    <source>
        <dbReference type="ARBA" id="ARBA00004477"/>
    </source>
</evidence>
<reference evidence="9" key="1">
    <citation type="submission" date="2023-01" db="EMBL/GenBank/DDBJ databases">
        <authorList>
            <person name="Van Ghelder C."/>
            <person name="Rancurel C."/>
        </authorList>
    </citation>
    <scope>NUCLEOTIDE SEQUENCE</scope>
    <source>
        <strain evidence="9">CNCM I-4278</strain>
    </source>
</reference>
<evidence type="ECO:0000256" key="2">
    <source>
        <dbReference type="ARBA" id="ARBA00009950"/>
    </source>
</evidence>
<keyword evidence="3 8" id="KW-0812">Transmembrane</keyword>
<keyword evidence="10" id="KW-1185">Reference proteome</keyword>
<feature type="transmembrane region" description="Helical" evidence="8">
    <location>
        <begin position="20"/>
        <end position="38"/>
    </location>
</feature>
<comment type="subcellular location">
    <subcellularLocation>
        <location evidence="1">Endoplasmic reticulum membrane</location>
        <topology evidence="1">Multi-pass membrane protein</topology>
    </subcellularLocation>
</comment>
<evidence type="ECO:0000256" key="3">
    <source>
        <dbReference type="ARBA" id="ARBA00022692"/>
    </source>
</evidence>
<feature type="transmembrane region" description="Helical" evidence="8">
    <location>
        <begin position="47"/>
        <end position="65"/>
    </location>
</feature>
<dbReference type="AlphaFoldDB" id="A0A9W4UR82"/>
<dbReference type="PANTHER" id="PTHR13505">
    <property type="entry name" value="TRANSMEMBRANE PROTEIN 208"/>
    <property type="match status" value="1"/>
</dbReference>